<keyword evidence="2" id="KW-1185">Reference proteome</keyword>
<evidence type="ECO:0000313" key="2">
    <source>
        <dbReference type="Proteomes" id="UP001168821"/>
    </source>
</evidence>
<organism evidence="1 2">
    <name type="scientific">Zophobas morio</name>
    <dbReference type="NCBI Taxonomy" id="2755281"/>
    <lineage>
        <taxon>Eukaryota</taxon>
        <taxon>Metazoa</taxon>
        <taxon>Ecdysozoa</taxon>
        <taxon>Arthropoda</taxon>
        <taxon>Hexapoda</taxon>
        <taxon>Insecta</taxon>
        <taxon>Pterygota</taxon>
        <taxon>Neoptera</taxon>
        <taxon>Endopterygota</taxon>
        <taxon>Coleoptera</taxon>
        <taxon>Polyphaga</taxon>
        <taxon>Cucujiformia</taxon>
        <taxon>Tenebrionidae</taxon>
        <taxon>Zophobas</taxon>
    </lineage>
</organism>
<evidence type="ECO:0000313" key="1">
    <source>
        <dbReference type="EMBL" id="KAJ3649757.1"/>
    </source>
</evidence>
<protein>
    <submittedName>
        <fullName evidence="1">Uncharacterized protein</fullName>
    </submittedName>
</protein>
<dbReference type="EMBL" id="JALNTZ010000006">
    <property type="protein sequence ID" value="KAJ3649757.1"/>
    <property type="molecule type" value="Genomic_DNA"/>
</dbReference>
<dbReference type="AlphaFoldDB" id="A0AA38I5S6"/>
<gene>
    <name evidence="1" type="ORF">Zmor_021480</name>
</gene>
<name>A0AA38I5S6_9CUCU</name>
<proteinExistence type="predicted"/>
<comment type="caution">
    <text evidence="1">The sequence shown here is derived from an EMBL/GenBank/DDBJ whole genome shotgun (WGS) entry which is preliminary data.</text>
</comment>
<reference evidence="1" key="1">
    <citation type="journal article" date="2023" name="G3 (Bethesda)">
        <title>Whole genome assemblies of Zophobas morio and Tenebrio molitor.</title>
        <authorList>
            <person name="Kaur S."/>
            <person name="Stinson S.A."/>
            <person name="diCenzo G.C."/>
        </authorList>
    </citation>
    <scope>NUCLEOTIDE SEQUENCE</scope>
    <source>
        <strain evidence="1">QUZm001</strain>
    </source>
</reference>
<accession>A0AA38I5S6</accession>
<sequence>MNAYCTTHLIFKKEGKECRHFLRHGLRVLGGGDGGHELAFLELEDDLLGDGSGFGFGGGGGGTAFGGGRLRRCGRLLGSLLLLWLREPWAPLVAGRMWPATISAFGRLPALLLPVAGLMSSAAFDAAVVFSPAMTLGVVGGIAGSGGIGERPLVCGASPP</sequence>
<dbReference type="Proteomes" id="UP001168821">
    <property type="component" value="Unassembled WGS sequence"/>
</dbReference>